<feature type="non-terminal residue" evidence="2">
    <location>
        <position position="1"/>
    </location>
</feature>
<feature type="region of interest" description="Disordered" evidence="1">
    <location>
        <begin position="1"/>
        <end position="20"/>
    </location>
</feature>
<accession>A0A8T1UA58</accession>
<evidence type="ECO:0000313" key="3">
    <source>
        <dbReference type="Proteomes" id="UP000688947"/>
    </source>
</evidence>
<protein>
    <submittedName>
        <fullName evidence="2">Uncharacterized protein</fullName>
    </submittedName>
</protein>
<dbReference type="EMBL" id="JAENGZ010000544">
    <property type="protein sequence ID" value="KAG6957424.1"/>
    <property type="molecule type" value="Genomic_DNA"/>
</dbReference>
<dbReference type="Proteomes" id="UP000688947">
    <property type="component" value="Unassembled WGS sequence"/>
</dbReference>
<feature type="compositionally biased region" description="Basic residues" evidence="1">
    <location>
        <begin position="80"/>
        <end position="99"/>
    </location>
</feature>
<organism evidence="2 3">
    <name type="scientific">Phytophthora cactorum</name>
    <dbReference type="NCBI Taxonomy" id="29920"/>
    <lineage>
        <taxon>Eukaryota</taxon>
        <taxon>Sar</taxon>
        <taxon>Stramenopiles</taxon>
        <taxon>Oomycota</taxon>
        <taxon>Peronosporomycetes</taxon>
        <taxon>Peronosporales</taxon>
        <taxon>Peronosporaceae</taxon>
        <taxon>Phytophthora</taxon>
    </lineage>
</organism>
<proteinExistence type="predicted"/>
<dbReference type="AlphaFoldDB" id="A0A8T1UA58"/>
<sequence>LPLVESARVTRRTARPTHRHHPRSVLLVVSNPRESRLSSLCQWLLRNLVARVPAPLFLQGRLLLVHHRFANHDHQVFLSPRHRRHQRNLQRGSVRPRHR</sequence>
<feature type="region of interest" description="Disordered" evidence="1">
    <location>
        <begin position="76"/>
        <end position="99"/>
    </location>
</feature>
<dbReference type="OrthoDB" id="10574863at2759"/>
<comment type="caution">
    <text evidence="2">The sequence shown here is derived from an EMBL/GenBank/DDBJ whole genome shotgun (WGS) entry which is preliminary data.</text>
</comment>
<reference evidence="2" key="1">
    <citation type="submission" date="2021-01" db="EMBL/GenBank/DDBJ databases">
        <title>Phytophthora aleatoria, a newly-described species from Pinus radiata is distinct from Phytophthora cactorum isolates based on comparative genomics.</title>
        <authorList>
            <person name="Mcdougal R."/>
            <person name="Panda P."/>
            <person name="Williams N."/>
            <person name="Studholme D.J."/>
        </authorList>
    </citation>
    <scope>NUCLEOTIDE SEQUENCE</scope>
    <source>
        <strain evidence="2">NZFS 3830</strain>
    </source>
</reference>
<evidence type="ECO:0000313" key="2">
    <source>
        <dbReference type="EMBL" id="KAG6957424.1"/>
    </source>
</evidence>
<feature type="compositionally biased region" description="Basic residues" evidence="1">
    <location>
        <begin position="9"/>
        <end position="20"/>
    </location>
</feature>
<evidence type="ECO:0000256" key="1">
    <source>
        <dbReference type="SAM" id="MobiDB-lite"/>
    </source>
</evidence>
<gene>
    <name evidence="2" type="ORF">JG687_00009981</name>
</gene>
<name>A0A8T1UA58_9STRA</name>